<protein>
    <submittedName>
        <fullName evidence="1">Uncharacterized protein</fullName>
    </submittedName>
</protein>
<dbReference type="AlphaFoldDB" id="A0A0F9PMR0"/>
<proteinExistence type="predicted"/>
<accession>A0A0F9PMR0</accession>
<reference evidence="1" key="1">
    <citation type="journal article" date="2015" name="Nature">
        <title>Complex archaea that bridge the gap between prokaryotes and eukaryotes.</title>
        <authorList>
            <person name="Spang A."/>
            <person name="Saw J.H."/>
            <person name="Jorgensen S.L."/>
            <person name="Zaremba-Niedzwiedzka K."/>
            <person name="Martijn J."/>
            <person name="Lind A.E."/>
            <person name="van Eijk R."/>
            <person name="Schleper C."/>
            <person name="Guy L."/>
            <person name="Ettema T.J."/>
        </authorList>
    </citation>
    <scope>NUCLEOTIDE SEQUENCE</scope>
</reference>
<name>A0A0F9PMR0_9ZZZZ</name>
<gene>
    <name evidence="1" type="ORF">LCGC14_1119000</name>
</gene>
<organism evidence="1">
    <name type="scientific">marine sediment metagenome</name>
    <dbReference type="NCBI Taxonomy" id="412755"/>
    <lineage>
        <taxon>unclassified sequences</taxon>
        <taxon>metagenomes</taxon>
        <taxon>ecological metagenomes</taxon>
    </lineage>
</organism>
<evidence type="ECO:0000313" key="1">
    <source>
        <dbReference type="EMBL" id="KKN02311.1"/>
    </source>
</evidence>
<dbReference type="EMBL" id="LAZR01005162">
    <property type="protein sequence ID" value="KKN02311.1"/>
    <property type="molecule type" value="Genomic_DNA"/>
</dbReference>
<sequence>MKFVVEIEPAKDPDAVGEYLRSMFFQQEDGLIGCYSSFVWDPNVRHLKPLIVDCSDSCLWARGERVFFEEGVARFVECRYYWDGDGTLVFLFHDGTELVNHDCKKDHGWIFQKQNWEALKS</sequence>
<comment type="caution">
    <text evidence="1">The sequence shown here is derived from an EMBL/GenBank/DDBJ whole genome shotgun (WGS) entry which is preliminary data.</text>
</comment>